<sequence>MSNAAALIAIPLATPRLARARARLTRAGASLWRVVGLDERVAGHLRAVESELGMRYRAERFHPASGALLPIGEFWTPDEAVETLLLSR</sequence>
<comment type="caution">
    <text evidence="1">The sequence shown here is derived from an EMBL/GenBank/DDBJ whole genome shotgun (WGS) entry which is preliminary data.</text>
</comment>
<dbReference type="AlphaFoldDB" id="A0A9W6H0L7"/>
<keyword evidence="2" id="KW-1185">Reference proteome</keyword>
<evidence type="ECO:0000313" key="2">
    <source>
        <dbReference type="Proteomes" id="UP001142462"/>
    </source>
</evidence>
<dbReference type="RefSeq" id="WP_271172049.1">
    <property type="nucleotide sequence ID" value="NZ_BSEJ01000001.1"/>
</dbReference>
<protein>
    <submittedName>
        <fullName evidence="1">Uncharacterized protein</fullName>
    </submittedName>
</protein>
<organism evidence="1 2">
    <name type="scientific">Microbacterium barkeri</name>
    <dbReference type="NCBI Taxonomy" id="33917"/>
    <lineage>
        <taxon>Bacteria</taxon>
        <taxon>Bacillati</taxon>
        <taxon>Actinomycetota</taxon>
        <taxon>Actinomycetes</taxon>
        <taxon>Micrococcales</taxon>
        <taxon>Microbacteriaceae</taxon>
        <taxon>Microbacterium</taxon>
    </lineage>
</organism>
<proteinExistence type="predicted"/>
<evidence type="ECO:0000313" key="1">
    <source>
        <dbReference type="EMBL" id="GLJ60332.1"/>
    </source>
</evidence>
<reference evidence="1" key="1">
    <citation type="journal article" date="2014" name="Int. J. Syst. Evol. Microbiol.">
        <title>Complete genome sequence of Corynebacterium casei LMG S-19264T (=DSM 44701T), isolated from a smear-ripened cheese.</title>
        <authorList>
            <consortium name="US DOE Joint Genome Institute (JGI-PGF)"/>
            <person name="Walter F."/>
            <person name="Albersmeier A."/>
            <person name="Kalinowski J."/>
            <person name="Ruckert C."/>
        </authorList>
    </citation>
    <scope>NUCLEOTIDE SEQUENCE</scope>
    <source>
        <strain evidence="1">VKM Ac-1020</strain>
    </source>
</reference>
<accession>A0A9W6H0L7</accession>
<name>A0A9W6H0L7_9MICO</name>
<dbReference type="Proteomes" id="UP001142462">
    <property type="component" value="Unassembled WGS sequence"/>
</dbReference>
<dbReference type="EMBL" id="BSEJ01000001">
    <property type="protein sequence ID" value="GLJ60332.1"/>
    <property type="molecule type" value="Genomic_DNA"/>
</dbReference>
<reference evidence="1" key="2">
    <citation type="submission" date="2023-01" db="EMBL/GenBank/DDBJ databases">
        <authorList>
            <person name="Sun Q."/>
            <person name="Evtushenko L."/>
        </authorList>
    </citation>
    <scope>NUCLEOTIDE SEQUENCE</scope>
    <source>
        <strain evidence="1">VKM Ac-1020</strain>
    </source>
</reference>
<gene>
    <name evidence="1" type="ORF">GCM10017576_04610</name>
</gene>